<keyword evidence="11" id="KW-0966">Cell projection</keyword>
<keyword evidence="12" id="KW-1185">Reference proteome</keyword>
<dbReference type="RefSeq" id="WP_014435535.1">
    <property type="nucleotide sequence ID" value="NC_017080.1"/>
</dbReference>
<name>I0IAM7_PHYMF</name>
<evidence type="ECO:0000256" key="2">
    <source>
        <dbReference type="ARBA" id="ARBA00004613"/>
    </source>
</evidence>
<dbReference type="InterPro" id="IPR002371">
    <property type="entry name" value="FlgK"/>
</dbReference>
<organism evidence="11 12">
    <name type="scientific">Phycisphaera mikurensis (strain NBRC 102666 / KCTC 22515 / FYK2301M01)</name>
    <dbReference type="NCBI Taxonomy" id="1142394"/>
    <lineage>
        <taxon>Bacteria</taxon>
        <taxon>Pseudomonadati</taxon>
        <taxon>Planctomycetota</taxon>
        <taxon>Phycisphaerae</taxon>
        <taxon>Phycisphaerales</taxon>
        <taxon>Phycisphaeraceae</taxon>
        <taxon>Phycisphaera</taxon>
    </lineage>
</organism>
<keyword evidence="11" id="KW-0969">Cilium</keyword>
<evidence type="ECO:0000259" key="9">
    <source>
        <dbReference type="Pfam" id="PF06429"/>
    </source>
</evidence>
<evidence type="ECO:0000256" key="7">
    <source>
        <dbReference type="RuleBase" id="RU362065"/>
    </source>
</evidence>
<dbReference type="Pfam" id="PF00460">
    <property type="entry name" value="Flg_bb_rod"/>
    <property type="match status" value="1"/>
</dbReference>
<feature type="domain" description="Flagellar hook-associated protein FlgK helical" evidence="10">
    <location>
        <begin position="95"/>
        <end position="323"/>
    </location>
</feature>
<dbReference type="InterPro" id="IPR001444">
    <property type="entry name" value="Flag_bb_rod_N"/>
</dbReference>
<keyword evidence="11" id="KW-0282">Flagellum</keyword>
<dbReference type="PANTHER" id="PTHR30033">
    <property type="entry name" value="FLAGELLAR HOOK-ASSOCIATED PROTEIN 1"/>
    <property type="match status" value="1"/>
</dbReference>
<dbReference type="SUPFAM" id="SSF64518">
    <property type="entry name" value="Phase 1 flagellin"/>
    <property type="match status" value="1"/>
</dbReference>
<evidence type="ECO:0000259" key="10">
    <source>
        <dbReference type="Pfam" id="PF22638"/>
    </source>
</evidence>
<dbReference type="EMBL" id="AP012338">
    <property type="protein sequence ID" value="BAM02315.1"/>
    <property type="molecule type" value="Genomic_DNA"/>
</dbReference>
<evidence type="ECO:0000256" key="3">
    <source>
        <dbReference type="ARBA" id="ARBA00009677"/>
    </source>
</evidence>
<dbReference type="Proteomes" id="UP000007881">
    <property type="component" value="Chromosome"/>
</dbReference>
<dbReference type="OrthoDB" id="9802553at2"/>
<evidence type="ECO:0000313" key="12">
    <source>
        <dbReference type="Proteomes" id="UP000007881"/>
    </source>
</evidence>
<dbReference type="Pfam" id="PF06429">
    <property type="entry name" value="Flg_bbr_C"/>
    <property type="match status" value="1"/>
</dbReference>
<evidence type="ECO:0000256" key="6">
    <source>
        <dbReference type="ARBA" id="ARBA00023143"/>
    </source>
</evidence>
<feature type="domain" description="Flagellar basal-body/hook protein C-terminal" evidence="9">
    <location>
        <begin position="533"/>
        <end position="575"/>
    </location>
</feature>
<dbReference type="Pfam" id="PF22638">
    <property type="entry name" value="FlgK_D1"/>
    <property type="match status" value="1"/>
</dbReference>
<dbReference type="HOGENOM" id="CLU_012762_1_3_0"/>
<gene>
    <name evidence="7 11" type="primary">flgK</name>
    <name evidence="11" type="ordered locus">PSMK_01560</name>
</gene>
<dbReference type="InterPro" id="IPR053927">
    <property type="entry name" value="FlgK_helical"/>
</dbReference>
<proteinExistence type="inferred from homology"/>
<dbReference type="eggNOG" id="COG1256">
    <property type="taxonomic scope" value="Bacteria"/>
</dbReference>
<evidence type="ECO:0000256" key="1">
    <source>
        <dbReference type="ARBA" id="ARBA00004365"/>
    </source>
</evidence>
<keyword evidence="5 7" id="KW-0964">Secreted</keyword>
<evidence type="ECO:0000256" key="5">
    <source>
        <dbReference type="ARBA" id="ARBA00022525"/>
    </source>
</evidence>
<comment type="subcellular location">
    <subcellularLocation>
        <location evidence="1 7">Bacterial flagellum</location>
    </subcellularLocation>
    <subcellularLocation>
        <location evidence="2 7">Secreted</location>
    </subcellularLocation>
</comment>
<dbReference type="GO" id="GO:0044780">
    <property type="term" value="P:bacterial-type flagellum assembly"/>
    <property type="evidence" value="ECO:0007669"/>
    <property type="project" value="InterPro"/>
</dbReference>
<dbReference type="NCBIfam" id="TIGR02492">
    <property type="entry name" value="flgK_ends"/>
    <property type="match status" value="1"/>
</dbReference>
<dbReference type="PROSITE" id="PS00588">
    <property type="entry name" value="FLAGELLA_BB_ROD"/>
    <property type="match status" value="1"/>
</dbReference>
<dbReference type="GO" id="GO:0005198">
    <property type="term" value="F:structural molecule activity"/>
    <property type="evidence" value="ECO:0007669"/>
    <property type="project" value="UniProtKB-UniRule"/>
</dbReference>
<evidence type="ECO:0000256" key="4">
    <source>
        <dbReference type="ARBA" id="ARBA00016244"/>
    </source>
</evidence>
<sequence>MSLSSALQIGRSGLLAHQRAIEVTGENLANVNTPGHHRRAVRLEPGRDVALGRDHVLGTGVAFAGAERVLDAALESRLRLAGTDAGGAALTAGLLEQVEGLQNELSGTGLSDRLTRYFDAWSQLSTGPEDPALRSLVVEEARGLAGFLNELRGAYAELEDQSLDQLGASVAEADAVLAEIEDLNGRIATAEGGRGRAREAASLRDRRGVLLTRLAETLPITSTEDASGKLNVHVGSQALMLDGRSRGLTVAEREVAGVDGAPPRVESYVAIEADGTPIESQRGTLGALQNFRTVELRRSIENLDDVAGAIAFETNRAHASSQGLVAQRSWTAIHRVADADLALNLPDADRAFAASHGSFAVFVGDAASGQRTRTTVAVDLDGLGGDDTTLNTLAASLDAVDGLAATVSPDGRLTIAGDTPGSAVSFGEDSSGVLAALGINAFFSGTDATDLAVDAAVVGDPSRLAVGRDHRPGDNRGALAVAALADGGSARLGGRSIRQAWTNEVETLAAATSRARDNASSTATVRESLEAQQQALSGVNSDEEALALLQYQRGYQASARFLSTVDELTQELLRLV</sequence>
<keyword evidence="6 7" id="KW-0975">Bacterial flagellum</keyword>
<dbReference type="eggNOG" id="COG1749">
    <property type="taxonomic scope" value="Bacteria"/>
</dbReference>
<evidence type="ECO:0000313" key="11">
    <source>
        <dbReference type="EMBL" id="BAM02315.1"/>
    </source>
</evidence>
<dbReference type="GO" id="GO:0009424">
    <property type="term" value="C:bacterial-type flagellum hook"/>
    <property type="evidence" value="ECO:0007669"/>
    <property type="project" value="UniProtKB-UniRule"/>
</dbReference>
<dbReference type="PRINTS" id="PR01005">
    <property type="entry name" value="FLGHOOKAP1"/>
</dbReference>
<dbReference type="STRING" id="1142394.PSMK_01560"/>
<feature type="domain" description="Flagellar basal body rod protein N-terminal" evidence="8">
    <location>
        <begin position="7"/>
        <end position="35"/>
    </location>
</feature>
<reference evidence="11 12" key="1">
    <citation type="submission" date="2012-02" db="EMBL/GenBank/DDBJ databases">
        <title>Complete genome sequence of Phycisphaera mikurensis NBRC 102666.</title>
        <authorList>
            <person name="Ankai A."/>
            <person name="Hosoyama A."/>
            <person name="Terui Y."/>
            <person name="Sekine M."/>
            <person name="Fukai R."/>
            <person name="Kato Y."/>
            <person name="Nakamura S."/>
            <person name="Yamada-Narita S."/>
            <person name="Kawakoshi A."/>
            <person name="Fukunaga Y."/>
            <person name="Yamazaki S."/>
            <person name="Fujita N."/>
        </authorList>
    </citation>
    <scope>NUCLEOTIDE SEQUENCE [LARGE SCALE GENOMIC DNA]</scope>
    <source>
        <strain evidence="12">NBRC 102666 / KCTC 22515 / FYK2301M01</strain>
    </source>
</reference>
<protein>
    <recommendedName>
        <fullName evidence="4 7">Flagellar hook-associated protein 1</fullName>
        <shortName evidence="7">HAP1</shortName>
    </recommendedName>
</protein>
<evidence type="ECO:0000259" key="8">
    <source>
        <dbReference type="Pfam" id="PF00460"/>
    </source>
</evidence>
<comment type="similarity">
    <text evidence="3 7">Belongs to the flagella basal body rod proteins family.</text>
</comment>
<dbReference type="PANTHER" id="PTHR30033:SF2">
    <property type="entry name" value="FLAGELLAR HOOK PROTEIN"/>
    <property type="match status" value="1"/>
</dbReference>
<accession>I0IAM7</accession>
<dbReference type="InterPro" id="IPR010930">
    <property type="entry name" value="Flg_bb/hook_C_dom"/>
</dbReference>
<dbReference type="InterPro" id="IPR019776">
    <property type="entry name" value="Flagellar_basal_body_rod_CS"/>
</dbReference>
<dbReference type="GO" id="GO:0005576">
    <property type="term" value="C:extracellular region"/>
    <property type="evidence" value="ECO:0007669"/>
    <property type="project" value="UniProtKB-SubCell"/>
</dbReference>
<dbReference type="KEGG" id="phm:PSMK_01560"/>
<dbReference type="AlphaFoldDB" id="I0IAM7"/>